<gene>
    <name evidence="1" type="ORF">MNBD_ALPHA02-79</name>
</gene>
<reference evidence="1" key="1">
    <citation type="submission" date="2018-06" db="EMBL/GenBank/DDBJ databases">
        <authorList>
            <person name="Zhirakovskaya E."/>
        </authorList>
    </citation>
    <scope>NUCLEOTIDE SEQUENCE</scope>
</reference>
<evidence type="ECO:0000313" key="1">
    <source>
        <dbReference type="EMBL" id="VAV88840.1"/>
    </source>
</evidence>
<sequence length="221" mass="25731">MYNQNNRPARTQFNHYLRTGRILPTEHFEEHKSLKGLSLEQIILGISKGIREPGRKLLFHYFRRRGQTFDLVANGLLRYIIGARVFREARDRFLGDIKRDLMREADRFCDRSQADYIMDRAEPVKLFQKKFFDQRAIDFTSSFFSLGNSFIAMDVTANVEVNCITKGITISGNISYEINDWFRDVTDIEDKISGNQELPFGTAFKMVARWSDAFDLSGRFG</sequence>
<dbReference type="EMBL" id="UOED01000038">
    <property type="protein sequence ID" value="VAV88840.1"/>
    <property type="molecule type" value="Genomic_DNA"/>
</dbReference>
<dbReference type="AlphaFoldDB" id="A0A3B0R6K9"/>
<accession>A0A3B0R6K9</accession>
<name>A0A3B0R6K9_9ZZZZ</name>
<organism evidence="1">
    <name type="scientific">hydrothermal vent metagenome</name>
    <dbReference type="NCBI Taxonomy" id="652676"/>
    <lineage>
        <taxon>unclassified sequences</taxon>
        <taxon>metagenomes</taxon>
        <taxon>ecological metagenomes</taxon>
    </lineage>
</organism>
<protein>
    <submittedName>
        <fullName evidence="1">Uncharacterized protein</fullName>
    </submittedName>
</protein>
<proteinExistence type="predicted"/>